<evidence type="ECO:0000256" key="1">
    <source>
        <dbReference type="ARBA" id="ARBA00022842"/>
    </source>
</evidence>
<dbReference type="GO" id="GO:0061602">
    <property type="term" value="F:molybdenum cofactor cytidylyltransferase activity"/>
    <property type="evidence" value="ECO:0007669"/>
    <property type="project" value="UniProtKB-EC"/>
</dbReference>
<protein>
    <submittedName>
        <fullName evidence="3">Molybdenum cofactor cytidylyltransferase</fullName>
        <ecNumber evidence="3">2.7.7.76</ecNumber>
    </submittedName>
</protein>
<name>A0A840AQW7_9HYPH</name>
<comment type="caution">
    <text evidence="3">The sequence shown here is derived from an EMBL/GenBank/DDBJ whole genome shotgun (WGS) entry which is preliminary data.</text>
</comment>
<proteinExistence type="predicted"/>
<keyword evidence="1" id="KW-0460">Magnesium</keyword>
<organism evidence="3 4">
    <name type="scientific">Kaistia hirudinis</name>
    <dbReference type="NCBI Taxonomy" id="1293440"/>
    <lineage>
        <taxon>Bacteria</taxon>
        <taxon>Pseudomonadati</taxon>
        <taxon>Pseudomonadota</taxon>
        <taxon>Alphaproteobacteria</taxon>
        <taxon>Hyphomicrobiales</taxon>
        <taxon>Kaistiaceae</taxon>
        <taxon>Kaistia</taxon>
    </lineage>
</organism>
<dbReference type="Gene3D" id="3.90.550.10">
    <property type="entry name" value="Spore Coat Polysaccharide Biosynthesis Protein SpsA, Chain A"/>
    <property type="match status" value="1"/>
</dbReference>
<dbReference type="Proteomes" id="UP000553963">
    <property type="component" value="Unassembled WGS sequence"/>
</dbReference>
<dbReference type="SUPFAM" id="SSF53448">
    <property type="entry name" value="Nucleotide-diphospho-sugar transferases"/>
    <property type="match status" value="1"/>
</dbReference>
<dbReference type="RefSeq" id="WP_183400422.1">
    <property type="nucleotide sequence ID" value="NZ_JACIDS010000005.1"/>
</dbReference>
<keyword evidence="3" id="KW-0808">Transferase</keyword>
<dbReference type="EMBL" id="JACIDS010000005">
    <property type="protein sequence ID" value="MBB3932750.1"/>
    <property type="molecule type" value="Genomic_DNA"/>
</dbReference>
<dbReference type="EC" id="2.7.7.76" evidence="3"/>
<dbReference type="PANTHER" id="PTHR43777">
    <property type="entry name" value="MOLYBDENUM COFACTOR CYTIDYLYLTRANSFERASE"/>
    <property type="match status" value="1"/>
</dbReference>
<keyword evidence="4" id="KW-1185">Reference proteome</keyword>
<dbReference type="PANTHER" id="PTHR43777:SF1">
    <property type="entry name" value="MOLYBDENUM COFACTOR CYTIDYLYLTRANSFERASE"/>
    <property type="match status" value="1"/>
</dbReference>
<evidence type="ECO:0000313" key="3">
    <source>
        <dbReference type="EMBL" id="MBB3932750.1"/>
    </source>
</evidence>
<dbReference type="InterPro" id="IPR029044">
    <property type="entry name" value="Nucleotide-diphossugar_trans"/>
</dbReference>
<gene>
    <name evidence="3" type="ORF">GGR25_003814</name>
</gene>
<evidence type="ECO:0000313" key="4">
    <source>
        <dbReference type="Proteomes" id="UP000553963"/>
    </source>
</evidence>
<dbReference type="Pfam" id="PF12804">
    <property type="entry name" value="NTP_transf_3"/>
    <property type="match status" value="1"/>
</dbReference>
<keyword evidence="3" id="KW-0548">Nucleotidyltransferase</keyword>
<dbReference type="InterPro" id="IPR025877">
    <property type="entry name" value="MobA-like_NTP_Trfase"/>
</dbReference>
<evidence type="ECO:0000259" key="2">
    <source>
        <dbReference type="Pfam" id="PF12804"/>
    </source>
</evidence>
<reference evidence="3 4" key="1">
    <citation type="submission" date="2020-08" db="EMBL/GenBank/DDBJ databases">
        <title>Genomic Encyclopedia of Type Strains, Phase IV (KMG-IV): sequencing the most valuable type-strain genomes for metagenomic binning, comparative biology and taxonomic classification.</title>
        <authorList>
            <person name="Goeker M."/>
        </authorList>
    </citation>
    <scope>NUCLEOTIDE SEQUENCE [LARGE SCALE GENOMIC DNA]</scope>
    <source>
        <strain evidence="3 4">DSM 25966</strain>
    </source>
</reference>
<accession>A0A840AQW7</accession>
<feature type="domain" description="MobA-like NTP transferase" evidence="2">
    <location>
        <begin position="5"/>
        <end position="166"/>
    </location>
</feature>
<dbReference type="CDD" id="cd04182">
    <property type="entry name" value="GT_2_like_f"/>
    <property type="match status" value="1"/>
</dbReference>
<dbReference type="AlphaFoldDB" id="A0A840AQW7"/>
<sequence>MSVAALVLAAGQGLRVGGPNKLLAELGGRALVRRVAEAALASRLSPVVVVTGHAAPDIAEALAGLDVALVSNPAYRDGLSTSLRCGLAALPPACDGAAVLLADMPFITGAVLDTLVATFEAGDPHPIVVPTHQGQRGNPVFWPRRFLGDLMGLSGDRGARDLIAAYAREVVTIEIGEAVSIDLDTPEALGRFGARIGRADGH</sequence>